<dbReference type="AlphaFoldDB" id="A0A2Z3JUS0"/>
<dbReference type="KEGG" id="dez:DKM44_14410"/>
<dbReference type="SMART" id="SM00327">
    <property type="entry name" value="VWA"/>
    <property type="match status" value="1"/>
</dbReference>
<dbReference type="Gene3D" id="3.40.50.410">
    <property type="entry name" value="von Willebrand factor, type A domain"/>
    <property type="match status" value="1"/>
</dbReference>
<accession>A0A2Z3JUS0</accession>
<proteinExistence type="predicted"/>
<dbReference type="InterPro" id="IPR036465">
    <property type="entry name" value="vWFA_dom_sf"/>
</dbReference>
<organism evidence="3 4">
    <name type="scientific">Deinococcus irradiatisoli</name>
    <dbReference type="NCBI Taxonomy" id="2202254"/>
    <lineage>
        <taxon>Bacteria</taxon>
        <taxon>Thermotogati</taxon>
        <taxon>Deinococcota</taxon>
        <taxon>Deinococci</taxon>
        <taxon>Deinococcales</taxon>
        <taxon>Deinococcaceae</taxon>
        <taxon>Deinococcus</taxon>
    </lineage>
</organism>
<protein>
    <recommendedName>
        <fullName evidence="2">VWFA domain-containing protein</fullName>
    </recommendedName>
</protein>
<evidence type="ECO:0000313" key="4">
    <source>
        <dbReference type="Proteomes" id="UP000245368"/>
    </source>
</evidence>
<feature type="compositionally biased region" description="Polar residues" evidence="1">
    <location>
        <begin position="395"/>
        <end position="408"/>
    </location>
</feature>
<dbReference type="EMBL" id="CP029494">
    <property type="protein sequence ID" value="AWN24274.1"/>
    <property type="molecule type" value="Genomic_DNA"/>
</dbReference>
<dbReference type="SUPFAM" id="SSF53300">
    <property type="entry name" value="vWA-like"/>
    <property type="match status" value="1"/>
</dbReference>
<evidence type="ECO:0000313" key="3">
    <source>
        <dbReference type="EMBL" id="AWN24274.1"/>
    </source>
</evidence>
<dbReference type="InterPro" id="IPR002035">
    <property type="entry name" value="VWF_A"/>
</dbReference>
<dbReference type="RefSeq" id="WP_109827999.1">
    <property type="nucleotide sequence ID" value="NZ_CP029494.1"/>
</dbReference>
<dbReference type="Proteomes" id="UP000245368">
    <property type="component" value="Chromosome"/>
</dbReference>
<dbReference type="PANTHER" id="PTHR10579">
    <property type="entry name" value="CALCIUM-ACTIVATED CHLORIDE CHANNEL REGULATOR"/>
    <property type="match status" value="1"/>
</dbReference>
<dbReference type="PANTHER" id="PTHR10579:SF43">
    <property type="entry name" value="ZINC FINGER (C3HC4-TYPE RING FINGER) FAMILY PROTEIN"/>
    <property type="match status" value="1"/>
</dbReference>
<name>A0A2Z3JUS0_9DEIO</name>
<dbReference type="InterPro" id="IPR051266">
    <property type="entry name" value="CLCR"/>
</dbReference>
<feature type="domain" description="VWFA" evidence="2">
    <location>
        <begin position="43"/>
        <end position="215"/>
    </location>
</feature>
<sequence>MNQPAVEFNVSRPIPPFEPNTADLVLRFTMPLPVNPAPRQPLNLALVLDRSGSMAGPALKLAKRAAQHAVRQLGPEDRVSIVAFDSTVEVVVPSTAVTQAETIVQAIEHLRSGNSTALYAGWVAGMQEVQSQRHHYSLNRVLLLTDGLANVGPRNPDALASQVAQALGTSVSTSVIGLGNHYNEVLLETLALSGDGNYTYVEEPSQLEAVFTAELTGLQSMVGQQVSLGVEPEAGLSVMEVWNDFPRTSTGRLKLPHLRAGQPIEVALRVRTAGIQGQGRTLRLRLAWTDVVSGQRLRYRSAVTLPPLAAVPFLPAVASLVTSLQLARLKEQAVRATERGDMLGAAQSWQQAEGTIRSGLSSGLSLQDDDLALQQVRDRLAHGDQASASKLARAQNYTRRQSKGQTKS</sequence>
<evidence type="ECO:0000256" key="1">
    <source>
        <dbReference type="SAM" id="MobiDB-lite"/>
    </source>
</evidence>
<feature type="region of interest" description="Disordered" evidence="1">
    <location>
        <begin position="382"/>
        <end position="408"/>
    </location>
</feature>
<gene>
    <name evidence="3" type="ORF">DKM44_14410</name>
</gene>
<keyword evidence="4" id="KW-1185">Reference proteome</keyword>
<dbReference type="Pfam" id="PF00092">
    <property type="entry name" value="VWA"/>
    <property type="match status" value="1"/>
</dbReference>
<evidence type="ECO:0000259" key="2">
    <source>
        <dbReference type="PROSITE" id="PS50234"/>
    </source>
</evidence>
<reference evidence="3 4" key="1">
    <citation type="submission" date="2018-05" db="EMBL/GenBank/DDBJ databases">
        <title>Complete Genome Sequence of Deinococcus sp. strain 17bor-2.</title>
        <authorList>
            <person name="Srinivasan S."/>
        </authorList>
    </citation>
    <scope>NUCLEOTIDE SEQUENCE [LARGE SCALE GENOMIC DNA]</scope>
    <source>
        <strain evidence="3 4">17bor-2</strain>
    </source>
</reference>
<dbReference type="PROSITE" id="PS50234">
    <property type="entry name" value="VWFA"/>
    <property type="match status" value="1"/>
</dbReference>
<dbReference type="OrthoDB" id="9781333at2"/>